<dbReference type="Pfam" id="PF09335">
    <property type="entry name" value="VTT_dom"/>
    <property type="match status" value="1"/>
</dbReference>
<dbReference type="EMBL" id="VITR01000006">
    <property type="protein sequence ID" value="TWB42516.1"/>
    <property type="molecule type" value="Genomic_DNA"/>
</dbReference>
<reference evidence="8 9" key="1">
    <citation type="submission" date="2019-06" db="EMBL/GenBank/DDBJ databases">
        <title>Genomic Encyclopedia of Type Strains, Phase IV (KMG-V): Genome sequencing to study the core and pangenomes of soil and plant-associated prokaryotes.</title>
        <authorList>
            <person name="Whitman W."/>
        </authorList>
    </citation>
    <scope>NUCLEOTIDE SEQUENCE [LARGE SCALE GENOMIC DNA]</scope>
    <source>
        <strain evidence="8 9">BR 11622</strain>
    </source>
</reference>
<evidence type="ECO:0000259" key="7">
    <source>
        <dbReference type="Pfam" id="PF09335"/>
    </source>
</evidence>
<proteinExistence type="inferred from homology"/>
<evidence type="ECO:0000256" key="6">
    <source>
        <dbReference type="RuleBase" id="RU366058"/>
    </source>
</evidence>
<dbReference type="Proteomes" id="UP000315751">
    <property type="component" value="Unassembled WGS sequence"/>
</dbReference>
<keyword evidence="9" id="KW-1185">Reference proteome</keyword>
<sequence>MRVTGLSSRRGLTLAAAGLPLLAVAGALLATRTDLLPPLAALPGVMRPAGVAGWLGLLLLQVLVAASGVLPAALIGLAAGAAYGVALGFPLAALSLMAGALLTFMLSRSLFRPWVARLLPGRPRLAALDGLVAGDGWRLVCLLRLSPVMPFAVTSYALGLSSITPGAYLAGTLASLPALLGYVVAGQVADTLLRDWGTGAAPWRLALLVVGGGATILATLRLGRLLRRAGLLGGMPAEQDHAGA</sequence>
<feature type="transmembrane region" description="Helical" evidence="6">
    <location>
        <begin position="137"/>
        <end position="159"/>
    </location>
</feature>
<comment type="caution">
    <text evidence="8">The sequence shown here is derived from an EMBL/GenBank/DDBJ whole genome shotgun (WGS) entry which is preliminary data.</text>
</comment>
<name>A0A560H881_9PROT</name>
<evidence type="ECO:0000256" key="1">
    <source>
        <dbReference type="ARBA" id="ARBA00004651"/>
    </source>
</evidence>
<gene>
    <name evidence="8" type="ORF">FBZ90_106112</name>
</gene>
<dbReference type="PANTHER" id="PTHR12677">
    <property type="entry name" value="GOLGI APPARATUS MEMBRANE PROTEIN TVP38-RELATED"/>
    <property type="match status" value="1"/>
</dbReference>
<evidence type="ECO:0000313" key="8">
    <source>
        <dbReference type="EMBL" id="TWB42516.1"/>
    </source>
</evidence>
<dbReference type="PANTHER" id="PTHR12677:SF59">
    <property type="entry name" value="GOLGI APPARATUS MEMBRANE PROTEIN TVP38-RELATED"/>
    <property type="match status" value="1"/>
</dbReference>
<dbReference type="OrthoDB" id="9779114at2"/>
<comment type="similarity">
    <text evidence="6">Belongs to the TVP38/TMEM64 family.</text>
</comment>
<keyword evidence="4 6" id="KW-1133">Transmembrane helix</keyword>
<dbReference type="AlphaFoldDB" id="A0A560H881"/>
<evidence type="ECO:0000256" key="4">
    <source>
        <dbReference type="ARBA" id="ARBA00022989"/>
    </source>
</evidence>
<keyword evidence="3 6" id="KW-0812">Transmembrane</keyword>
<dbReference type="RefSeq" id="WP_145732198.1">
    <property type="nucleotide sequence ID" value="NZ_VITR01000006.1"/>
</dbReference>
<organism evidence="8 9">
    <name type="scientific">Nitrospirillum amazonense</name>
    <dbReference type="NCBI Taxonomy" id="28077"/>
    <lineage>
        <taxon>Bacteria</taxon>
        <taxon>Pseudomonadati</taxon>
        <taxon>Pseudomonadota</taxon>
        <taxon>Alphaproteobacteria</taxon>
        <taxon>Rhodospirillales</taxon>
        <taxon>Azospirillaceae</taxon>
        <taxon>Nitrospirillum</taxon>
    </lineage>
</organism>
<dbReference type="InterPro" id="IPR015414">
    <property type="entry name" value="TMEM64"/>
</dbReference>
<feature type="transmembrane region" description="Helical" evidence="6">
    <location>
        <begin position="166"/>
        <end position="185"/>
    </location>
</feature>
<feature type="transmembrane region" description="Helical" evidence="6">
    <location>
        <begin position="85"/>
        <end position="106"/>
    </location>
</feature>
<evidence type="ECO:0000313" key="9">
    <source>
        <dbReference type="Proteomes" id="UP000315751"/>
    </source>
</evidence>
<accession>A0A560H881</accession>
<feature type="domain" description="VTT" evidence="7">
    <location>
        <begin position="71"/>
        <end position="187"/>
    </location>
</feature>
<feature type="transmembrane region" description="Helical" evidence="6">
    <location>
        <begin position="205"/>
        <end position="223"/>
    </location>
</feature>
<evidence type="ECO:0000256" key="3">
    <source>
        <dbReference type="ARBA" id="ARBA00022692"/>
    </source>
</evidence>
<evidence type="ECO:0000256" key="5">
    <source>
        <dbReference type="ARBA" id="ARBA00023136"/>
    </source>
</evidence>
<keyword evidence="5 6" id="KW-0472">Membrane</keyword>
<dbReference type="InterPro" id="IPR032816">
    <property type="entry name" value="VTT_dom"/>
</dbReference>
<dbReference type="GO" id="GO:0005886">
    <property type="term" value="C:plasma membrane"/>
    <property type="evidence" value="ECO:0007669"/>
    <property type="project" value="UniProtKB-SubCell"/>
</dbReference>
<comment type="subcellular location">
    <subcellularLocation>
        <location evidence="1 6">Cell membrane</location>
        <topology evidence="1 6">Multi-pass membrane protein</topology>
    </subcellularLocation>
</comment>
<keyword evidence="2 6" id="KW-1003">Cell membrane</keyword>
<evidence type="ECO:0000256" key="2">
    <source>
        <dbReference type="ARBA" id="ARBA00022475"/>
    </source>
</evidence>
<feature type="transmembrane region" description="Helical" evidence="6">
    <location>
        <begin position="54"/>
        <end position="78"/>
    </location>
</feature>
<protein>
    <recommendedName>
        <fullName evidence="6">TVP38/TMEM64 family membrane protein</fullName>
    </recommendedName>
</protein>